<dbReference type="STRING" id="288992.SAMN04488522_101172"/>
<evidence type="ECO:0000256" key="3">
    <source>
        <dbReference type="ARBA" id="ARBA00004496"/>
    </source>
</evidence>
<gene>
    <name evidence="19" type="ORF">SAMN04488522_101172</name>
</gene>
<evidence type="ECO:0000256" key="18">
    <source>
        <dbReference type="SAM" id="SignalP"/>
    </source>
</evidence>
<feature type="active site" description="Proton acceptor" evidence="15">
    <location>
        <position position="356"/>
    </location>
</feature>
<comment type="catalytic activity">
    <reaction evidence="1 14">
        <text>alpha-D-glucose = beta-D-glucose</text>
        <dbReference type="Rhea" id="RHEA:10264"/>
        <dbReference type="ChEBI" id="CHEBI:15903"/>
        <dbReference type="ChEBI" id="CHEBI:17925"/>
        <dbReference type="EC" id="5.1.3.3"/>
    </reaction>
</comment>
<keyword evidence="13 14" id="KW-0119">Carbohydrate metabolism</keyword>
<dbReference type="GO" id="GO:0030246">
    <property type="term" value="F:carbohydrate binding"/>
    <property type="evidence" value="ECO:0007669"/>
    <property type="project" value="InterPro"/>
</dbReference>
<feature type="chain" id="PRO_5012770326" description="Aldose 1-epimerase" evidence="18">
    <location>
        <begin position="21"/>
        <end position="392"/>
    </location>
</feature>
<protein>
    <recommendedName>
        <fullName evidence="8 14">Aldose 1-epimerase</fullName>
        <ecNumber evidence="7 14">5.1.3.3</ecNumber>
    </recommendedName>
</protein>
<dbReference type="NCBIfam" id="NF008277">
    <property type="entry name" value="PRK11055.1"/>
    <property type="match status" value="1"/>
</dbReference>
<dbReference type="UniPathway" id="UPA00242"/>
<dbReference type="GO" id="GO:0004034">
    <property type="term" value="F:aldose 1-epimerase activity"/>
    <property type="evidence" value="ECO:0007669"/>
    <property type="project" value="UniProtKB-EC"/>
</dbReference>
<dbReference type="GO" id="GO:0006006">
    <property type="term" value="P:glucose metabolic process"/>
    <property type="evidence" value="ECO:0007669"/>
    <property type="project" value="TreeGrafter"/>
</dbReference>
<evidence type="ECO:0000256" key="12">
    <source>
        <dbReference type="ARBA" id="ARBA00023235"/>
    </source>
</evidence>
<evidence type="ECO:0000256" key="7">
    <source>
        <dbReference type="ARBA" id="ARBA00013185"/>
    </source>
</evidence>
<dbReference type="PROSITE" id="PS51257">
    <property type="entry name" value="PROKAR_LIPOPROTEIN"/>
    <property type="match status" value="1"/>
</dbReference>
<evidence type="ECO:0000313" key="19">
    <source>
        <dbReference type="EMBL" id="SHE42921.1"/>
    </source>
</evidence>
<comment type="cofactor">
    <cofactor evidence="2">
        <name>Ca(2+)</name>
        <dbReference type="ChEBI" id="CHEBI:29108"/>
    </cofactor>
</comment>
<evidence type="ECO:0000256" key="13">
    <source>
        <dbReference type="ARBA" id="ARBA00023277"/>
    </source>
</evidence>
<dbReference type="PANTHER" id="PTHR10091:SF0">
    <property type="entry name" value="GALACTOSE MUTAROTASE"/>
    <property type="match status" value="1"/>
</dbReference>
<organism evidence="19 20">
    <name type="scientific">Pedobacter caeni</name>
    <dbReference type="NCBI Taxonomy" id="288992"/>
    <lineage>
        <taxon>Bacteria</taxon>
        <taxon>Pseudomonadati</taxon>
        <taxon>Bacteroidota</taxon>
        <taxon>Sphingobacteriia</taxon>
        <taxon>Sphingobacteriales</taxon>
        <taxon>Sphingobacteriaceae</taxon>
        <taxon>Pedobacter</taxon>
    </lineage>
</organism>
<dbReference type="GO" id="GO:0005737">
    <property type="term" value="C:cytoplasm"/>
    <property type="evidence" value="ECO:0007669"/>
    <property type="project" value="UniProtKB-SubCell"/>
</dbReference>
<feature type="active site" description="Proton donor" evidence="15">
    <location>
        <position position="219"/>
    </location>
</feature>
<dbReference type="InterPro" id="IPR018052">
    <property type="entry name" value="Ald1_epimerase_CS"/>
</dbReference>
<dbReference type="AlphaFoldDB" id="A0A1M4TEQ2"/>
<evidence type="ECO:0000256" key="15">
    <source>
        <dbReference type="PIRSR" id="PIRSR005096-1"/>
    </source>
</evidence>
<evidence type="ECO:0000256" key="10">
    <source>
        <dbReference type="ARBA" id="ARBA00022553"/>
    </source>
</evidence>
<sequence length="392" mass="42730">MHNRRYPTCLALLFIGALSACTSSSLNRNHALNDTSVVSVTTIPDPGAFKAEVKGKAVELYTLVNKNSATALITNYGGRLVSLYVPDAKNGFTDVVLGYDSLKSYQKKGEPFFGASIGRFGNRIAKGKFSLDGKAYQLELNDGVNTLHGGSSGFYGQVWDAKKINDQTLELSYFSKDGEGGYPGNLKVKVTYELTNDNEVKISYSANTDKNTVINLTNHAYFNLNGAGDSTITDHLLSIDADAYTPVDETLIPTGKIEKLTGTPFDFNKPTLIGARINESNEQLKYGKGYDHNFVLRKAAGLQKVATVSSSKTGIVMEILTEEPGLQFYSGNFLTGAEHDGKGKASYPYRSAFCLETQHFPDSPNQPAFPTTTLKAGQEYKTVTVYKFSLKK</sequence>
<dbReference type="InterPro" id="IPR047215">
    <property type="entry name" value="Galactose_mutarotase-like"/>
</dbReference>
<keyword evidence="11" id="KW-0106">Calcium</keyword>
<dbReference type="Proteomes" id="UP000184287">
    <property type="component" value="Unassembled WGS sequence"/>
</dbReference>
<dbReference type="FunFam" id="2.70.98.10:FF:000003">
    <property type="entry name" value="Aldose 1-epimerase"/>
    <property type="match status" value="1"/>
</dbReference>
<keyword evidence="18" id="KW-0732">Signal</keyword>
<evidence type="ECO:0000256" key="2">
    <source>
        <dbReference type="ARBA" id="ARBA00001913"/>
    </source>
</evidence>
<dbReference type="InterPro" id="IPR011013">
    <property type="entry name" value="Gal_mutarotase_sf_dom"/>
</dbReference>
<dbReference type="InterPro" id="IPR015443">
    <property type="entry name" value="Aldose_1-epimerase"/>
</dbReference>
<evidence type="ECO:0000256" key="17">
    <source>
        <dbReference type="PIRSR" id="PIRSR005096-3"/>
    </source>
</evidence>
<evidence type="ECO:0000256" key="4">
    <source>
        <dbReference type="ARBA" id="ARBA00005028"/>
    </source>
</evidence>
<keyword evidence="9" id="KW-0963">Cytoplasm</keyword>
<dbReference type="PROSITE" id="PS00545">
    <property type="entry name" value="ALDOSE_1_EPIMERASE"/>
    <property type="match status" value="1"/>
</dbReference>
<dbReference type="GO" id="GO:0033499">
    <property type="term" value="P:galactose catabolic process via UDP-galactose, Leloir pathway"/>
    <property type="evidence" value="ECO:0007669"/>
    <property type="project" value="TreeGrafter"/>
</dbReference>
<evidence type="ECO:0000256" key="6">
    <source>
        <dbReference type="ARBA" id="ARBA00011245"/>
    </source>
</evidence>
<feature type="binding site" evidence="17">
    <location>
        <begin position="122"/>
        <end position="123"/>
    </location>
    <ligand>
        <name>beta-D-galactose</name>
        <dbReference type="ChEBI" id="CHEBI:27667"/>
    </ligand>
</feature>
<dbReference type="PANTHER" id="PTHR10091">
    <property type="entry name" value="ALDOSE-1-EPIMERASE"/>
    <property type="match status" value="1"/>
</dbReference>
<comment type="subcellular location">
    <subcellularLocation>
        <location evidence="3">Cytoplasm</location>
    </subcellularLocation>
</comment>
<dbReference type="OrthoDB" id="9779408at2"/>
<evidence type="ECO:0000256" key="8">
    <source>
        <dbReference type="ARBA" id="ARBA00014165"/>
    </source>
</evidence>
<feature type="signal peptide" evidence="18">
    <location>
        <begin position="1"/>
        <end position="20"/>
    </location>
</feature>
<dbReference type="EMBL" id="FQUQ01000001">
    <property type="protein sequence ID" value="SHE42921.1"/>
    <property type="molecule type" value="Genomic_DNA"/>
</dbReference>
<comment type="similarity">
    <text evidence="5 14">Belongs to the aldose epimerase family.</text>
</comment>
<evidence type="ECO:0000256" key="5">
    <source>
        <dbReference type="ARBA" id="ARBA00006206"/>
    </source>
</evidence>
<dbReference type="InterPro" id="IPR014718">
    <property type="entry name" value="GH-type_carb-bd"/>
</dbReference>
<dbReference type="InterPro" id="IPR008183">
    <property type="entry name" value="Aldose_1/G6P_1-epimerase"/>
</dbReference>
<keyword evidence="10" id="KW-0597">Phosphoprotein</keyword>
<dbReference type="RefSeq" id="WP_073226195.1">
    <property type="nucleotide sequence ID" value="NZ_FQUQ01000001.1"/>
</dbReference>
<accession>A0A1M4TEQ2</accession>
<evidence type="ECO:0000256" key="1">
    <source>
        <dbReference type="ARBA" id="ARBA00001614"/>
    </source>
</evidence>
<keyword evidence="20" id="KW-1185">Reference proteome</keyword>
<proteinExistence type="inferred from homology"/>
<evidence type="ECO:0000313" key="20">
    <source>
        <dbReference type="Proteomes" id="UP000184287"/>
    </source>
</evidence>
<comment type="subunit">
    <text evidence="6">Monomer.</text>
</comment>
<dbReference type="EC" id="5.1.3.3" evidence="7 14"/>
<name>A0A1M4TEQ2_9SPHI</name>
<reference evidence="20" key="1">
    <citation type="submission" date="2016-11" db="EMBL/GenBank/DDBJ databases">
        <authorList>
            <person name="Varghese N."/>
            <person name="Submissions S."/>
        </authorList>
    </citation>
    <scope>NUCLEOTIDE SEQUENCE [LARGE SCALE GENOMIC DNA]</scope>
    <source>
        <strain evidence="20">DSM 16990</strain>
    </source>
</reference>
<dbReference type="SUPFAM" id="SSF74650">
    <property type="entry name" value="Galactose mutarotase-like"/>
    <property type="match status" value="1"/>
</dbReference>
<keyword evidence="12 14" id="KW-0413">Isomerase</keyword>
<dbReference type="PIRSF" id="PIRSF005096">
    <property type="entry name" value="GALM"/>
    <property type="match status" value="1"/>
</dbReference>
<comment type="pathway">
    <text evidence="4 14">Carbohydrate metabolism; hexose metabolism.</text>
</comment>
<evidence type="ECO:0000256" key="11">
    <source>
        <dbReference type="ARBA" id="ARBA00022837"/>
    </source>
</evidence>
<dbReference type="Gene3D" id="2.70.98.10">
    <property type="match status" value="1"/>
</dbReference>
<evidence type="ECO:0000256" key="16">
    <source>
        <dbReference type="PIRSR" id="PIRSR005096-2"/>
    </source>
</evidence>
<dbReference type="CDD" id="cd09019">
    <property type="entry name" value="galactose_mutarotase_like"/>
    <property type="match status" value="1"/>
</dbReference>
<dbReference type="Pfam" id="PF01263">
    <property type="entry name" value="Aldose_epim"/>
    <property type="match status" value="1"/>
</dbReference>
<evidence type="ECO:0000256" key="9">
    <source>
        <dbReference type="ARBA" id="ARBA00022490"/>
    </source>
</evidence>
<feature type="binding site" evidence="16">
    <location>
        <position position="291"/>
    </location>
    <ligand>
        <name>beta-D-galactose</name>
        <dbReference type="ChEBI" id="CHEBI:27667"/>
    </ligand>
</feature>
<feature type="binding site" evidence="17">
    <location>
        <begin position="219"/>
        <end position="221"/>
    </location>
    <ligand>
        <name>beta-D-galactose</name>
        <dbReference type="ChEBI" id="CHEBI:27667"/>
    </ligand>
</feature>
<evidence type="ECO:0000256" key="14">
    <source>
        <dbReference type="PIRNR" id="PIRNR005096"/>
    </source>
</evidence>